<keyword evidence="8 14" id="KW-0472">Membrane</keyword>
<dbReference type="Gene3D" id="1.20.1070.10">
    <property type="entry name" value="Rhodopsin 7-helix transmembrane proteins"/>
    <property type="match status" value="1"/>
</dbReference>
<dbReference type="PROSITE" id="PS50262">
    <property type="entry name" value="G_PROTEIN_RECEP_F1_2"/>
    <property type="match status" value="1"/>
</dbReference>
<accession>A0A8C6WEF9</accession>
<evidence type="ECO:0000256" key="5">
    <source>
        <dbReference type="ARBA" id="ARBA00022753"/>
    </source>
</evidence>
<evidence type="ECO:0000256" key="13">
    <source>
        <dbReference type="RuleBase" id="RU000688"/>
    </source>
</evidence>
<dbReference type="Proteomes" id="UP000694523">
    <property type="component" value="Unplaced"/>
</dbReference>
<dbReference type="GO" id="GO:0019722">
    <property type="term" value="P:calcium-mediated signaling"/>
    <property type="evidence" value="ECO:0007669"/>
    <property type="project" value="TreeGrafter"/>
</dbReference>
<protein>
    <submittedName>
        <fullName evidence="16">Chemokine (C-X-C motif) receptor 5</fullName>
    </submittedName>
</protein>
<proteinExistence type="inferred from homology"/>
<keyword evidence="3" id="KW-1003">Cell membrane</keyword>
<evidence type="ECO:0000256" key="7">
    <source>
        <dbReference type="ARBA" id="ARBA00023040"/>
    </source>
</evidence>
<dbReference type="SUPFAM" id="SSF81321">
    <property type="entry name" value="Family A G protein-coupled receptor-like"/>
    <property type="match status" value="1"/>
</dbReference>
<dbReference type="GO" id="GO:0009897">
    <property type="term" value="C:external side of plasma membrane"/>
    <property type="evidence" value="ECO:0007669"/>
    <property type="project" value="TreeGrafter"/>
</dbReference>
<comment type="similarity">
    <text evidence="13">Belongs to the G-protein coupled receptor 1 family.</text>
</comment>
<dbReference type="PRINTS" id="PR00237">
    <property type="entry name" value="GPCRRHODOPSN"/>
</dbReference>
<evidence type="ECO:0000256" key="4">
    <source>
        <dbReference type="ARBA" id="ARBA00022692"/>
    </source>
</evidence>
<evidence type="ECO:0000259" key="15">
    <source>
        <dbReference type="PROSITE" id="PS50262"/>
    </source>
</evidence>
<evidence type="ECO:0000313" key="16">
    <source>
        <dbReference type="Ensembl" id="ENSNMLP00000000868.1"/>
    </source>
</evidence>
<keyword evidence="6 14" id="KW-1133">Transmembrane helix</keyword>
<dbReference type="PRINTS" id="PR00645">
    <property type="entry name" value="CXCCHMKINER4"/>
</dbReference>
<organism evidence="16 17">
    <name type="scientific">Neogobius melanostomus</name>
    <name type="common">round goby</name>
    <dbReference type="NCBI Taxonomy" id="47308"/>
    <lineage>
        <taxon>Eukaryota</taxon>
        <taxon>Metazoa</taxon>
        <taxon>Chordata</taxon>
        <taxon>Craniata</taxon>
        <taxon>Vertebrata</taxon>
        <taxon>Euteleostomi</taxon>
        <taxon>Actinopterygii</taxon>
        <taxon>Neopterygii</taxon>
        <taxon>Teleostei</taxon>
        <taxon>Neoteleostei</taxon>
        <taxon>Acanthomorphata</taxon>
        <taxon>Gobiaria</taxon>
        <taxon>Gobiiformes</taxon>
        <taxon>Gobioidei</taxon>
        <taxon>Gobiidae</taxon>
        <taxon>Benthophilinae</taxon>
        <taxon>Neogobiini</taxon>
        <taxon>Neogobius</taxon>
    </lineage>
</organism>
<keyword evidence="9" id="KW-1015">Disulfide bond</keyword>
<dbReference type="AlphaFoldDB" id="A0A8C6WEF9"/>
<dbReference type="GO" id="GO:0016493">
    <property type="term" value="F:C-C chemokine receptor activity"/>
    <property type="evidence" value="ECO:0007669"/>
    <property type="project" value="TreeGrafter"/>
</dbReference>
<evidence type="ECO:0000256" key="9">
    <source>
        <dbReference type="ARBA" id="ARBA00023157"/>
    </source>
</evidence>
<dbReference type="GO" id="GO:0019957">
    <property type="term" value="F:C-C chemokine binding"/>
    <property type="evidence" value="ECO:0007669"/>
    <property type="project" value="TreeGrafter"/>
</dbReference>
<evidence type="ECO:0000256" key="1">
    <source>
        <dbReference type="ARBA" id="ARBA00004412"/>
    </source>
</evidence>
<dbReference type="InterPro" id="IPR050119">
    <property type="entry name" value="CCR1-9-like"/>
</dbReference>
<dbReference type="PANTHER" id="PTHR10489:SF618">
    <property type="entry name" value="C-X-C CHEMOKINE RECEPTOR TYPE 5"/>
    <property type="match status" value="1"/>
</dbReference>
<feature type="transmembrane region" description="Helical" evidence="14">
    <location>
        <begin position="78"/>
        <end position="95"/>
    </location>
</feature>
<evidence type="ECO:0000256" key="10">
    <source>
        <dbReference type="ARBA" id="ARBA00023170"/>
    </source>
</evidence>
<name>A0A8C6WEF9_9GOBI</name>
<evidence type="ECO:0000256" key="2">
    <source>
        <dbReference type="ARBA" id="ARBA00004651"/>
    </source>
</evidence>
<keyword evidence="7 13" id="KW-0297">G-protein coupled receptor</keyword>
<feature type="domain" description="G-protein coupled receptors family 1 profile" evidence="15">
    <location>
        <begin position="57"/>
        <end position="311"/>
    </location>
</feature>
<dbReference type="GO" id="GO:0060326">
    <property type="term" value="P:cell chemotaxis"/>
    <property type="evidence" value="ECO:0007669"/>
    <property type="project" value="TreeGrafter"/>
</dbReference>
<comment type="subcellular location">
    <subcellularLocation>
        <location evidence="2">Cell membrane</location>
        <topology evidence="2">Multi-pass membrane protein</topology>
    </subcellularLocation>
    <subcellularLocation>
        <location evidence="1">Early endosome</location>
    </subcellularLocation>
</comment>
<reference evidence="16" key="1">
    <citation type="submission" date="2025-08" db="UniProtKB">
        <authorList>
            <consortium name="Ensembl"/>
        </authorList>
    </citation>
    <scope>IDENTIFICATION</scope>
</reference>
<evidence type="ECO:0000313" key="17">
    <source>
        <dbReference type="Proteomes" id="UP000694523"/>
    </source>
</evidence>
<keyword evidence="4 13" id="KW-0812">Transmembrane</keyword>
<dbReference type="PRINTS" id="PR00657">
    <property type="entry name" value="CCCHEMOKINER"/>
</dbReference>
<feature type="transmembrane region" description="Helical" evidence="14">
    <location>
        <begin position="115"/>
        <end position="134"/>
    </location>
</feature>
<evidence type="ECO:0000256" key="8">
    <source>
        <dbReference type="ARBA" id="ARBA00023136"/>
    </source>
</evidence>
<dbReference type="InterPro" id="IPR001277">
    <property type="entry name" value="CXCR4/ACKR2"/>
</dbReference>
<dbReference type="PANTHER" id="PTHR10489">
    <property type="entry name" value="CELL ADHESION MOLECULE"/>
    <property type="match status" value="1"/>
</dbReference>
<dbReference type="GO" id="GO:0007204">
    <property type="term" value="P:positive regulation of cytosolic calcium ion concentration"/>
    <property type="evidence" value="ECO:0007669"/>
    <property type="project" value="TreeGrafter"/>
</dbReference>
<keyword evidence="10 13" id="KW-0675">Receptor</keyword>
<dbReference type="InterPro" id="IPR000276">
    <property type="entry name" value="GPCR_Rhodpsn"/>
</dbReference>
<dbReference type="GO" id="GO:0006955">
    <property type="term" value="P:immune response"/>
    <property type="evidence" value="ECO:0007669"/>
    <property type="project" value="TreeGrafter"/>
</dbReference>
<evidence type="ECO:0000256" key="11">
    <source>
        <dbReference type="ARBA" id="ARBA00023180"/>
    </source>
</evidence>
<feature type="transmembrane region" description="Helical" evidence="14">
    <location>
        <begin position="245"/>
        <end position="263"/>
    </location>
</feature>
<reference evidence="16" key="2">
    <citation type="submission" date="2025-09" db="UniProtKB">
        <authorList>
            <consortium name="Ensembl"/>
        </authorList>
    </citation>
    <scope>IDENTIFICATION</scope>
</reference>
<dbReference type="GO" id="GO:0005769">
    <property type="term" value="C:early endosome"/>
    <property type="evidence" value="ECO:0007669"/>
    <property type="project" value="UniProtKB-SubCell"/>
</dbReference>
<feature type="transmembrane region" description="Helical" evidence="14">
    <location>
        <begin position="155"/>
        <end position="179"/>
    </location>
</feature>
<keyword evidence="17" id="KW-1185">Reference proteome</keyword>
<keyword evidence="5" id="KW-0967">Endosome</keyword>
<sequence>MTSNYTFYESEDMGDSDNFTYDDNVDACQTEEKAMQHFHAVFLPVFYSLIFVLGVAGNSLMIAVLLRPRHFLRITEIYLLHLALADLMLLFTFPFEAADAVTGWMFGTFLCKLTGLMKNINHLCGSLLLACIGFDRYLAIVHAISSMRIRQSKTVHLICILLWLVCFLFSVPNVIFLTVSIGDTNSSDLYCLYNDFGIHANNWDQTNRVLNHLCFFLSLAVMAYCYTAIVGTLYKTQKSHAKRGAIRLALLITLVFCLCWLPYNITLLMNTLADLQFIANLNCNYYASLNSAVEVTKSIGMFHCCLNPFLYAFVGVRFRSELIQLLYYLGCSRVCLPLRNNNQPSISEGINSNTT</sequence>
<dbReference type="PROSITE" id="PS00237">
    <property type="entry name" value="G_PROTEIN_RECEP_F1_1"/>
    <property type="match status" value="1"/>
</dbReference>
<evidence type="ECO:0000256" key="12">
    <source>
        <dbReference type="ARBA" id="ARBA00023224"/>
    </source>
</evidence>
<evidence type="ECO:0000256" key="6">
    <source>
        <dbReference type="ARBA" id="ARBA00022989"/>
    </source>
</evidence>
<keyword evidence="12 13" id="KW-0807">Transducer</keyword>
<evidence type="ECO:0000256" key="3">
    <source>
        <dbReference type="ARBA" id="ARBA00022475"/>
    </source>
</evidence>
<dbReference type="InterPro" id="IPR017452">
    <property type="entry name" value="GPCR_Rhodpsn_7TM"/>
</dbReference>
<keyword evidence="11" id="KW-0325">Glycoprotein</keyword>
<dbReference type="Pfam" id="PF00001">
    <property type="entry name" value="7tm_1"/>
    <property type="match status" value="1"/>
</dbReference>
<dbReference type="Ensembl" id="ENSNMLT00000001025.1">
    <property type="protein sequence ID" value="ENSNMLP00000000868.1"/>
    <property type="gene ID" value="ENSNMLG00000000718.1"/>
</dbReference>
<dbReference type="InterPro" id="IPR000355">
    <property type="entry name" value="Chemokine_rcpt"/>
</dbReference>
<evidence type="ECO:0000256" key="14">
    <source>
        <dbReference type="SAM" id="Phobius"/>
    </source>
</evidence>
<feature type="transmembrane region" description="Helical" evidence="14">
    <location>
        <begin position="45"/>
        <end position="66"/>
    </location>
</feature>
<feature type="transmembrane region" description="Helical" evidence="14">
    <location>
        <begin position="209"/>
        <end position="233"/>
    </location>
</feature>